<comment type="caution">
    <text evidence="4">The sequence shown here is derived from an EMBL/GenBank/DDBJ whole genome shotgun (WGS) entry which is preliminary data.</text>
</comment>
<dbReference type="AlphaFoldDB" id="A0A415TNF5"/>
<dbReference type="InterPro" id="IPR036525">
    <property type="entry name" value="Tubulin/FtsZ_GTPase_sf"/>
</dbReference>
<reference evidence="4 5" key="1">
    <citation type="submission" date="2018-08" db="EMBL/GenBank/DDBJ databases">
        <title>A genome reference for cultivated species of the human gut microbiota.</title>
        <authorList>
            <person name="Zou Y."/>
            <person name="Xue W."/>
            <person name="Luo G."/>
        </authorList>
    </citation>
    <scope>NUCLEOTIDE SEQUENCE [LARGE SCALE GENOMIC DNA]</scope>
    <source>
        <strain evidence="4 5">AF31-21AC</strain>
    </source>
</reference>
<dbReference type="PANTHER" id="PTHR30314:SF3">
    <property type="entry name" value="MITOCHONDRIAL DIVISION PROTEIN FSZA"/>
    <property type="match status" value="1"/>
</dbReference>
<feature type="domain" description="Tubulin/FtsZ GTPase" evidence="3">
    <location>
        <begin position="9"/>
        <end position="202"/>
    </location>
</feature>
<dbReference type="Pfam" id="PF00091">
    <property type="entry name" value="Tubulin"/>
    <property type="match status" value="1"/>
</dbReference>
<evidence type="ECO:0000259" key="3">
    <source>
        <dbReference type="SMART" id="SM00864"/>
    </source>
</evidence>
<dbReference type="Gene3D" id="3.30.1330.150">
    <property type="match status" value="1"/>
</dbReference>
<dbReference type="GO" id="GO:0005525">
    <property type="term" value="F:GTP binding"/>
    <property type="evidence" value="ECO:0007669"/>
    <property type="project" value="UniProtKB-KW"/>
</dbReference>
<keyword evidence="2" id="KW-0342">GTP-binding</keyword>
<dbReference type="PANTHER" id="PTHR30314">
    <property type="entry name" value="CELL DIVISION PROTEIN FTSZ-RELATED"/>
    <property type="match status" value="1"/>
</dbReference>
<dbReference type="SUPFAM" id="SSF52490">
    <property type="entry name" value="Tubulin nucleotide-binding domain-like"/>
    <property type="match status" value="1"/>
</dbReference>
<keyword evidence="1" id="KW-0547">Nucleotide-binding</keyword>
<dbReference type="Proteomes" id="UP000283586">
    <property type="component" value="Unassembled WGS sequence"/>
</dbReference>
<dbReference type="RefSeq" id="WP_118489438.1">
    <property type="nucleotide sequence ID" value="NZ_QRQN01000035.1"/>
</dbReference>
<dbReference type="SMART" id="SM00864">
    <property type="entry name" value="Tubulin"/>
    <property type="match status" value="1"/>
</dbReference>
<evidence type="ECO:0000313" key="4">
    <source>
        <dbReference type="EMBL" id="RHN03491.1"/>
    </source>
</evidence>
<proteinExistence type="predicted"/>
<dbReference type="GO" id="GO:0032153">
    <property type="term" value="C:cell division site"/>
    <property type="evidence" value="ECO:0007669"/>
    <property type="project" value="TreeGrafter"/>
</dbReference>
<organism evidence="4 5">
    <name type="scientific">Roseburia intestinalis</name>
    <dbReference type="NCBI Taxonomy" id="166486"/>
    <lineage>
        <taxon>Bacteria</taxon>
        <taxon>Bacillati</taxon>
        <taxon>Bacillota</taxon>
        <taxon>Clostridia</taxon>
        <taxon>Lachnospirales</taxon>
        <taxon>Lachnospiraceae</taxon>
        <taxon>Roseburia</taxon>
    </lineage>
</organism>
<dbReference type="GO" id="GO:0051301">
    <property type="term" value="P:cell division"/>
    <property type="evidence" value="ECO:0007669"/>
    <property type="project" value="TreeGrafter"/>
</dbReference>
<accession>A0A415TNF5</accession>
<gene>
    <name evidence="4" type="ORF">DWZ31_18395</name>
</gene>
<dbReference type="InterPro" id="IPR003008">
    <property type="entry name" value="Tubulin_FtsZ_GTPase"/>
</dbReference>
<evidence type="ECO:0000313" key="5">
    <source>
        <dbReference type="Proteomes" id="UP000283586"/>
    </source>
</evidence>
<dbReference type="EMBL" id="QRQN01000035">
    <property type="protein sequence ID" value="RHN03491.1"/>
    <property type="molecule type" value="Genomic_DNA"/>
</dbReference>
<evidence type="ECO:0000256" key="2">
    <source>
        <dbReference type="ARBA" id="ARBA00023134"/>
    </source>
</evidence>
<dbReference type="Gene3D" id="3.40.50.1440">
    <property type="entry name" value="Tubulin/FtsZ, GTPase domain"/>
    <property type="match status" value="1"/>
</dbReference>
<dbReference type="GO" id="GO:0003924">
    <property type="term" value="F:GTPase activity"/>
    <property type="evidence" value="ECO:0007669"/>
    <property type="project" value="InterPro"/>
</dbReference>
<dbReference type="InterPro" id="IPR045061">
    <property type="entry name" value="FtsZ/CetZ"/>
</dbReference>
<evidence type="ECO:0000256" key="1">
    <source>
        <dbReference type="ARBA" id="ARBA00022741"/>
    </source>
</evidence>
<dbReference type="GO" id="GO:0005737">
    <property type="term" value="C:cytoplasm"/>
    <property type="evidence" value="ECO:0007669"/>
    <property type="project" value="TreeGrafter"/>
</dbReference>
<sequence length="352" mass="38912">MKNKMVKEMLRFIAVGAAGANVVQMLEKKGYKAYYINLAKQDLDLINSPNKLHISGGEGASKNRSKAKKVLSESIDEVMNVLEQQITEEYIFVVFSLGGGSGSGIGAFLASVLAENPDKKVGLVIILPAMNESLQARINAYEALAEIVELKNELCSIFILDNNQREDKLSINRSFANMFDSFINISNYSSIRGVIDIAEQKTLLETSGVAMIHKITLGGKEELLSTINEGIYVPLEPNKRVKYIGLSQPDTKETISIEDVTDVVGEGIDTFCGYGNEETVLYLGGLSFPKTYIDKLAKSIKSEEERVQKVMEDEDLGMDMSINFLNGAKKEEIKEPVKKMSMRDRLLASVNK</sequence>
<protein>
    <recommendedName>
        <fullName evidence="3">Tubulin/FtsZ GTPase domain-containing protein</fullName>
    </recommendedName>
</protein>
<name>A0A415TNF5_9FIRM</name>